<evidence type="ECO:0000259" key="1">
    <source>
        <dbReference type="PROSITE" id="PS50006"/>
    </source>
</evidence>
<protein>
    <submittedName>
        <fullName evidence="2">FHA domain-containing protein</fullName>
    </submittedName>
</protein>
<feature type="domain" description="FHA" evidence="1">
    <location>
        <begin position="247"/>
        <end position="290"/>
    </location>
</feature>
<reference evidence="2 3" key="1">
    <citation type="submission" date="2024-07" db="EMBL/GenBank/DDBJ databases">
        <title>Uliginosibacterium flavum JJ3220;KACC:17644.</title>
        <authorList>
            <person name="Kim M.K."/>
        </authorList>
    </citation>
    <scope>NUCLEOTIDE SEQUENCE [LARGE SCALE GENOMIC DNA]</scope>
    <source>
        <strain evidence="2 3">KACC:17644</strain>
    </source>
</reference>
<dbReference type="PROSITE" id="PS50006">
    <property type="entry name" value="FHA_DOMAIN"/>
    <property type="match status" value="1"/>
</dbReference>
<evidence type="ECO:0000313" key="2">
    <source>
        <dbReference type="EMBL" id="MET7012986.1"/>
    </source>
</evidence>
<comment type="caution">
    <text evidence="2">The sequence shown here is derived from an EMBL/GenBank/DDBJ whole genome shotgun (WGS) entry which is preliminary data.</text>
</comment>
<proteinExistence type="predicted"/>
<dbReference type="EMBL" id="JBEWZI010000002">
    <property type="protein sequence ID" value="MET7012986.1"/>
    <property type="molecule type" value="Genomic_DNA"/>
</dbReference>
<dbReference type="InterPro" id="IPR000253">
    <property type="entry name" value="FHA_dom"/>
</dbReference>
<keyword evidence="3" id="KW-1185">Reference proteome</keyword>
<dbReference type="InterPro" id="IPR029787">
    <property type="entry name" value="Nucleotide_cyclase"/>
</dbReference>
<dbReference type="SMART" id="SM00240">
    <property type="entry name" value="FHA"/>
    <property type="match status" value="1"/>
</dbReference>
<dbReference type="Gene3D" id="2.60.200.20">
    <property type="match status" value="1"/>
</dbReference>
<name>A0ABV2TGD8_9RHOO</name>
<dbReference type="CDD" id="cd00060">
    <property type="entry name" value="FHA"/>
    <property type="match status" value="1"/>
</dbReference>
<evidence type="ECO:0000313" key="3">
    <source>
        <dbReference type="Proteomes" id="UP001549691"/>
    </source>
</evidence>
<dbReference type="Proteomes" id="UP001549691">
    <property type="component" value="Unassembled WGS sequence"/>
</dbReference>
<accession>A0ABV2TGD8</accession>
<dbReference type="SUPFAM" id="SSF49879">
    <property type="entry name" value="SMAD/FHA domain"/>
    <property type="match status" value="1"/>
</dbReference>
<gene>
    <name evidence="2" type="ORF">ABXR19_02215</name>
</gene>
<dbReference type="Pfam" id="PF00498">
    <property type="entry name" value="FHA"/>
    <property type="match status" value="1"/>
</dbReference>
<dbReference type="SUPFAM" id="SSF55073">
    <property type="entry name" value="Nucleotide cyclase"/>
    <property type="match status" value="1"/>
</dbReference>
<organism evidence="2 3">
    <name type="scientific">Uliginosibacterium flavum</name>
    <dbReference type="NCBI Taxonomy" id="1396831"/>
    <lineage>
        <taxon>Bacteria</taxon>
        <taxon>Pseudomonadati</taxon>
        <taxon>Pseudomonadota</taxon>
        <taxon>Betaproteobacteria</taxon>
        <taxon>Rhodocyclales</taxon>
        <taxon>Zoogloeaceae</taxon>
        <taxon>Uliginosibacterium</taxon>
    </lineage>
</organism>
<dbReference type="InterPro" id="IPR008984">
    <property type="entry name" value="SMAD_FHA_dom_sf"/>
</dbReference>
<dbReference type="Gene3D" id="3.30.70.1230">
    <property type="entry name" value="Nucleotide cyclase"/>
    <property type="match status" value="1"/>
</dbReference>
<dbReference type="RefSeq" id="WP_354599448.1">
    <property type="nucleotide sequence ID" value="NZ_JBEWZI010000002.1"/>
</dbReference>
<sequence>MTSTPITTETCVLIAEITGDNSLLDKIGGIETQHAVERSRKRAERSIEAYQGFAVSADGRRLVAHFPRGENAVLAAFDMRARVKQLPPVSGVALSVHVVIHAGTVETASNRPDEAALSLAQKLVSASPANQILISGEGYTRLPESMRKQLVAEPPSSIAVPGYTERVYAFPPGVTPTATSSTAATPASIEAFSPTSTSLSINQSVLDTTNHSESPVFSPAANAPQRTSLMLRHNKNNLSVSDHHPVVLAGREEGNDLVIADRRASRHHSRIEWRHNHFVLIDTSTNGTFMVDDAGNEVVLRRGEADLPNRGRIGFGYSPTEVGAEVVFFDIGQR</sequence>